<reference evidence="2 3" key="1">
    <citation type="journal article" date="2019" name="Int. J. Syst. Evol. Microbiol.">
        <title>The Global Catalogue of Microorganisms (GCM) 10K type strain sequencing project: providing services to taxonomists for standard genome sequencing and annotation.</title>
        <authorList>
            <consortium name="The Broad Institute Genomics Platform"/>
            <consortium name="The Broad Institute Genome Sequencing Center for Infectious Disease"/>
            <person name="Wu L."/>
            <person name="Ma J."/>
        </authorList>
    </citation>
    <scope>NUCLEOTIDE SEQUENCE [LARGE SCALE GENOMIC DNA]</scope>
    <source>
        <strain evidence="2 3">JCM 12393</strain>
    </source>
</reference>
<organism evidence="2 3">
    <name type="scientific">Kitasatospora putterlickiae</name>
    <dbReference type="NCBI Taxonomy" id="221725"/>
    <lineage>
        <taxon>Bacteria</taxon>
        <taxon>Bacillati</taxon>
        <taxon>Actinomycetota</taxon>
        <taxon>Actinomycetes</taxon>
        <taxon>Kitasatosporales</taxon>
        <taxon>Streptomycetaceae</taxon>
        <taxon>Kitasatospora</taxon>
    </lineage>
</organism>
<keyword evidence="3" id="KW-1185">Reference proteome</keyword>
<evidence type="ECO:0000313" key="2">
    <source>
        <dbReference type="EMBL" id="GAA1401508.1"/>
    </source>
</evidence>
<feature type="region of interest" description="Disordered" evidence="1">
    <location>
        <begin position="137"/>
        <end position="156"/>
    </location>
</feature>
<feature type="compositionally biased region" description="Low complexity" evidence="1">
    <location>
        <begin position="117"/>
        <end position="126"/>
    </location>
</feature>
<feature type="region of interest" description="Disordered" evidence="1">
    <location>
        <begin position="106"/>
        <end position="126"/>
    </location>
</feature>
<accession>A0ABN1Y9G9</accession>
<name>A0ABN1Y9G9_9ACTN</name>
<evidence type="ECO:0000256" key="1">
    <source>
        <dbReference type="SAM" id="MobiDB-lite"/>
    </source>
</evidence>
<sequence length="165" mass="17988">MSNGSRWTSDHLREPGGTAIYAAQQRERLRQMADEVQALLREYRADLESVHIDGDRPGQRKVRAFLATRPLAKLESHLREAVNAAGKLDAEYNRRFVELPKKRAERAANKALEKSAKAGAEAARSADAVNTAATLHGISQAATENPDGKAGGKPPAFLDFLKESA</sequence>
<dbReference type="RefSeq" id="WP_344338465.1">
    <property type="nucleotide sequence ID" value="NZ_BAAAKJ010000239.1"/>
</dbReference>
<dbReference type="EMBL" id="BAAAKJ010000239">
    <property type="protein sequence ID" value="GAA1401508.1"/>
    <property type="molecule type" value="Genomic_DNA"/>
</dbReference>
<proteinExistence type="predicted"/>
<feature type="compositionally biased region" description="Basic and acidic residues" evidence="1">
    <location>
        <begin position="106"/>
        <end position="116"/>
    </location>
</feature>
<comment type="caution">
    <text evidence="2">The sequence shown here is derived from an EMBL/GenBank/DDBJ whole genome shotgun (WGS) entry which is preliminary data.</text>
</comment>
<protein>
    <submittedName>
        <fullName evidence="2">Uncharacterized protein</fullName>
    </submittedName>
</protein>
<gene>
    <name evidence="2" type="ORF">GCM10009639_43900</name>
</gene>
<dbReference type="Proteomes" id="UP001499863">
    <property type="component" value="Unassembled WGS sequence"/>
</dbReference>
<evidence type="ECO:0000313" key="3">
    <source>
        <dbReference type="Proteomes" id="UP001499863"/>
    </source>
</evidence>